<dbReference type="Proteomes" id="UP001549320">
    <property type="component" value="Unassembled WGS sequence"/>
</dbReference>
<evidence type="ECO:0000313" key="8">
    <source>
        <dbReference type="Proteomes" id="UP001549320"/>
    </source>
</evidence>
<dbReference type="Pfam" id="PF00034">
    <property type="entry name" value="Cytochrom_C"/>
    <property type="match status" value="2"/>
</dbReference>
<dbReference type="InterPro" id="IPR014353">
    <property type="entry name" value="Membr-bd_ADH_cyt_c"/>
</dbReference>
<protein>
    <submittedName>
        <fullName evidence="7">Mono/diheme cytochrome c family protein</fullName>
    </submittedName>
</protein>
<dbReference type="InterPro" id="IPR009056">
    <property type="entry name" value="Cyt_c-like_dom"/>
</dbReference>
<sequence>MRQRGRTGSTAVKALAIKTLLISTALVLVAMGWLWHVNYNDGIDVSGAVEKTHGSDQVAQLERGAYLARAGNCMACHTTRGGAPWAGGRGIPTPFGTLYSSNLTPDPETGIGQWNAASFWRALHNGRSANGRLLYPAFPYTHTTQLVRSDSDAIYAYLKSLPAVRSSVPEHQLSWPYGTQAALAVWRALYFKPGSYIDEPQQGEQWNRGAYLVRGVAHCSACHAPRDGLAGADWQKFTGGLMPAQGWYAPSLISSREAGVGDWPVQDIVQLLRTGYARNASASGPMAEVVSQSTQYLSAEDLTAMAVYLKSLPAQESASSPTASVSRRAGNGAIAGQKIYENRCATCHGAEGEGLAGAYPPLAGNRAVTLPRTENLMQMVLYGGFGASTSGHPRPFGMPPFVLELRDTELAAVLSYIRNSWGNHAPEVSVLDVHTMRAESRSTLD</sequence>
<feature type="domain" description="Cytochrome c" evidence="6">
    <location>
        <begin position="331"/>
        <end position="421"/>
    </location>
</feature>
<reference evidence="7 8" key="1">
    <citation type="submission" date="2024-06" db="EMBL/GenBank/DDBJ databases">
        <title>Sorghum-associated microbial communities from plants grown in Nebraska, USA.</title>
        <authorList>
            <person name="Schachtman D."/>
        </authorList>
    </citation>
    <scope>NUCLEOTIDE SEQUENCE [LARGE SCALE GENOMIC DNA]</scope>
    <source>
        <strain evidence="7 8">2709</strain>
    </source>
</reference>
<dbReference type="SUPFAM" id="SSF46626">
    <property type="entry name" value="Cytochrome c"/>
    <property type="match status" value="3"/>
</dbReference>
<evidence type="ECO:0000256" key="3">
    <source>
        <dbReference type="ARBA" id="ARBA00023004"/>
    </source>
</evidence>
<dbReference type="PANTHER" id="PTHR35008">
    <property type="entry name" value="BLL4482 PROTEIN-RELATED"/>
    <property type="match status" value="1"/>
</dbReference>
<dbReference type="EMBL" id="JBEPSH010000002">
    <property type="protein sequence ID" value="MET4575704.1"/>
    <property type="molecule type" value="Genomic_DNA"/>
</dbReference>
<dbReference type="PROSITE" id="PS51007">
    <property type="entry name" value="CYTC"/>
    <property type="match status" value="3"/>
</dbReference>
<proteinExistence type="predicted"/>
<evidence type="ECO:0000313" key="7">
    <source>
        <dbReference type="EMBL" id="MET4575704.1"/>
    </source>
</evidence>
<evidence type="ECO:0000259" key="6">
    <source>
        <dbReference type="PROSITE" id="PS51007"/>
    </source>
</evidence>
<keyword evidence="5" id="KW-1133">Transmembrane helix</keyword>
<keyword evidence="3 4" id="KW-0408">Iron</keyword>
<gene>
    <name evidence="7" type="ORF">ABIE13_000804</name>
</gene>
<comment type="caution">
    <text evidence="7">The sequence shown here is derived from an EMBL/GenBank/DDBJ whole genome shotgun (WGS) entry which is preliminary data.</text>
</comment>
<accession>A0ABV2Q3W4</accession>
<keyword evidence="2 4" id="KW-0479">Metal-binding</keyword>
<keyword evidence="5" id="KW-0812">Transmembrane</keyword>
<evidence type="ECO:0000256" key="1">
    <source>
        <dbReference type="ARBA" id="ARBA00022617"/>
    </source>
</evidence>
<feature type="domain" description="Cytochrome c" evidence="6">
    <location>
        <begin position="204"/>
        <end position="313"/>
    </location>
</feature>
<dbReference type="InterPro" id="IPR036909">
    <property type="entry name" value="Cyt_c-like_dom_sf"/>
</dbReference>
<keyword evidence="1 4" id="KW-0349">Heme</keyword>
<evidence type="ECO:0000256" key="5">
    <source>
        <dbReference type="SAM" id="Phobius"/>
    </source>
</evidence>
<dbReference type="PANTHER" id="PTHR35008:SF4">
    <property type="entry name" value="BLL4482 PROTEIN"/>
    <property type="match status" value="1"/>
</dbReference>
<evidence type="ECO:0000256" key="2">
    <source>
        <dbReference type="ARBA" id="ARBA00022723"/>
    </source>
</evidence>
<organism evidence="7 8">
    <name type="scientific">Ottowia thiooxydans</name>
    <dbReference type="NCBI Taxonomy" id="219182"/>
    <lineage>
        <taxon>Bacteria</taxon>
        <taxon>Pseudomonadati</taxon>
        <taxon>Pseudomonadota</taxon>
        <taxon>Betaproteobacteria</taxon>
        <taxon>Burkholderiales</taxon>
        <taxon>Comamonadaceae</taxon>
        <taxon>Ottowia</taxon>
    </lineage>
</organism>
<dbReference type="InterPro" id="IPR051459">
    <property type="entry name" value="Cytochrome_c-type_DH"/>
</dbReference>
<feature type="domain" description="Cytochrome c" evidence="6">
    <location>
        <begin position="59"/>
        <end position="162"/>
    </location>
</feature>
<keyword evidence="5" id="KW-0472">Membrane</keyword>
<dbReference type="PIRSF" id="PIRSF000018">
    <property type="entry name" value="Mb_ADH_cyt_c"/>
    <property type="match status" value="1"/>
</dbReference>
<evidence type="ECO:0000256" key="4">
    <source>
        <dbReference type="PROSITE-ProRule" id="PRU00433"/>
    </source>
</evidence>
<feature type="transmembrane region" description="Helical" evidence="5">
    <location>
        <begin position="12"/>
        <end position="35"/>
    </location>
</feature>
<name>A0ABV2Q3W4_9BURK</name>
<keyword evidence="8" id="KW-1185">Reference proteome</keyword>
<dbReference type="Gene3D" id="1.10.760.10">
    <property type="entry name" value="Cytochrome c-like domain"/>
    <property type="match status" value="3"/>
</dbReference>